<dbReference type="AlphaFoldDB" id="A0A6I4XUG6"/>
<feature type="transmembrane region" description="Helical" evidence="1">
    <location>
        <begin position="248"/>
        <end position="268"/>
    </location>
</feature>
<keyword evidence="1" id="KW-0812">Transmembrane</keyword>
<proteinExistence type="predicted"/>
<accession>A0A6I4XUG6</accession>
<dbReference type="EMBL" id="WVTI01000016">
    <property type="protein sequence ID" value="MXS27198.1"/>
    <property type="molecule type" value="Genomic_DNA"/>
</dbReference>
<feature type="transmembrane region" description="Helical" evidence="1">
    <location>
        <begin position="35"/>
        <end position="52"/>
    </location>
</feature>
<feature type="transmembrane region" description="Helical" evidence="1">
    <location>
        <begin position="208"/>
        <end position="228"/>
    </location>
</feature>
<reference evidence="2 3" key="1">
    <citation type="submission" date="2019-04" db="EMBL/GenBank/DDBJ databases">
        <title>Step-wise assembly of the neonatal virome modulated by breast feeding.</title>
        <authorList>
            <person name="Liang G."/>
            <person name="Bushman F."/>
        </authorList>
    </citation>
    <scope>NUCLEOTIDE SEQUENCE [LARGE SCALE GENOMIC DNA]</scope>
    <source>
        <strain evidence="2 3">E3404</strain>
    </source>
</reference>
<evidence type="ECO:0000313" key="2">
    <source>
        <dbReference type="EMBL" id="MXS27198.1"/>
    </source>
</evidence>
<dbReference type="RefSeq" id="WP_142425385.1">
    <property type="nucleotide sequence ID" value="NZ_CABGTZ010000012.1"/>
</dbReference>
<feature type="transmembrane region" description="Helical" evidence="1">
    <location>
        <begin position="58"/>
        <end position="76"/>
    </location>
</feature>
<evidence type="ECO:0000313" key="3">
    <source>
        <dbReference type="Proteomes" id="UP000439965"/>
    </source>
</evidence>
<name>A0A6I4XUG6_ENTGA</name>
<comment type="caution">
    <text evidence="2">The sequence shown here is derived from an EMBL/GenBank/DDBJ whole genome shotgun (WGS) entry which is preliminary data.</text>
</comment>
<sequence>MRINQLQTEAKNRVNLEELHALNSAYGQRLKQKEIIQLVGLPAVVLGVFSLILTYIWWIVIGCTVIGAIYGYRFILPKVVNRRYQMQSLVARNKFLLNLTQVTMDNDLTVLQSLAYVIDETEGELSEDLRSLYAALGVGSDPERVSYLLNNLSEKYHDDAIFGQYLEQLDTIIQEGKNNTDSLQYLTEHHSKMLEKVNLFLKKKNEMLSGVQTLLILMGAIILLFHGVSFFMNGDFAQYMDGYAHHPIGYVSSAICLISLSMILNSFFKQYFDDSVTELGVRTKK</sequence>
<keyword evidence="1" id="KW-1133">Transmembrane helix</keyword>
<keyword evidence="1" id="KW-0472">Membrane</keyword>
<dbReference type="Proteomes" id="UP000439965">
    <property type="component" value="Unassembled WGS sequence"/>
</dbReference>
<protein>
    <recommendedName>
        <fullName evidence="4">Type II secretion system protein GspF domain-containing protein</fullName>
    </recommendedName>
</protein>
<evidence type="ECO:0008006" key="4">
    <source>
        <dbReference type="Google" id="ProtNLM"/>
    </source>
</evidence>
<evidence type="ECO:0000256" key="1">
    <source>
        <dbReference type="SAM" id="Phobius"/>
    </source>
</evidence>
<organism evidence="2 3">
    <name type="scientific">Enterococcus gallinarum</name>
    <dbReference type="NCBI Taxonomy" id="1353"/>
    <lineage>
        <taxon>Bacteria</taxon>
        <taxon>Bacillati</taxon>
        <taxon>Bacillota</taxon>
        <taxon>Bacilli</taxon>
        <taxon>Lactobacillales</taxon>
        <taxon>Enterococcaceae</taxon>
        <taxon>Enterococcus</taxon>
    </lineage>
</organism>
<gene>
    <name evidence="2" type="ORF">GTI89_14145</name>
</gene>